<protein>
    <submittedName>
        <fullName evidence="4">4'-phosphopantetheinyl transferase superfamily protein</fullName>
    </submittedName>
</protein>
<sequence>MIEEILPAQVACASSFGDLAETAEEGLFPAEAAAIAKAVAKRREEFTTVRLCARRALGELGLPPVPLVPGKRGATVWPQGVVGTMTHCAGFRAAAVARAADLTSLGIDAEPNLPLPEGVLEVVARPAETARLAELARSHPAVSWDRLLFSAKESVFKTWYPLTGLELDFEEAELDIDPEAGTFRARLQVPGPLVAGERLDVFEGKWLARRGFVVTAIALEAAASES</sequence>
<accession>A0ABX1H7C5</accession>
<organism evidence="4 5">
    <name type="scientific">Streptomyces physcomitrii</name>
    <dbReference type="NCBI Taxonomy" id="2724184"/>
    <lineage>
        <taxon>Bacteria</taxon>
        <taxon>Bacillati</taxon>
        <taxon>Actinomycetota</taxon>
        <taxon>Actinomycetes</taxon>
        <taxon>Kitasatosporales</taxon>
        <taxon>Streptomycetaceae</taxon>
        <taxon>Streptomyces</taxon>
    </lineage>
</organism>
<feature type="domain" description="4'-phosphopantetheinyl transferase" evidence="2">
    <location>
        <begin position="104"/>
        <end position="181"/>
    </location>
</feature>
<dbReference type="EMBL" id="JAAWWP010000017">
    <property type="protein sequence ID" value="NKI44262.1"/>
    <property type="molecule type" value="Genomic_DNA"/>
</dbReference>
<dbReference type="InterPro" id="IPR008278">
    <property type="entry name" value="4-PPantetheinyl_Trfase_dom"/>
</dbReference>
<feature type="domain" description="4'-phosphopantetheinyl transferase N-terminal" evidence="3">
    <location>
        <begin position="31"/>
        <end position="97"/>
    </location>
</feature>
<dbReference type="Pfam" id="PF01648">
    <property type="entry name" value="ACPS"/>
    <property type="match status" value="1"/>
</dbReference>
<dbReference type="SUPFAM" id="SSF56214">
    <property type="entry name" value="4'-phosphopantetheinyl transferase"/>
    <property type="match status" value="1"/>
</dbReference>
<evidence type="ECO:0000256" key="1">
    <source>
        <dbReference type="ARBA" id="ARBA00022679"/>
    </source>
</evidence>
<evidence type="ECO:0000313" key="4">
    <source>
        <dbReference type="EMBL" id="NKI44262.1"/>
    </source>
</evidence>
<dbReference type="PRINTS" id="PR01399">
    <property type="entry name" value="ENTSNTHTASED"/>
</dbReference>
<evidence type="ECO:0000259" key="3">
    <source>
        <dbReference type="Pfam" id="PF17837"/>
    </source>
</evidence>
<dbReference type="Proteomes" id="UP000772196">
    <property type="component" value="Unassembled WGS sequence"/>
</dbReference>
<reference evidence="4 5" key="1">
    <citation type="submission" date="2020-04" db="EMBL/GenBank/DDBJ databases">
        <title>Phylogenetic Diversity and Antibacterial Activity against Ralstonia solanacearum of Endophytic Actinomycete Isolated from Moss.</title>
        <authorList>
            <person name="Zhuang X."/>
        </authorList>
    </citation>
    <scope>NUCLEOTIDE SEQUENCE [LARGE SCALE GENOMIC DNA]</scope>
    <source>
        <strain evidence="4 5">LD120</strain>
    </source>
</reference>
<dbReference type="InterPro" id="IPR003542">
    <property type="entry name" value="Enbac_synth_compD-like"/>
</dbReference>
<proteinExistence type="predicted"/>
<comment type="caution">
    <text evidence="4">The sequence shown here is derived from an EMBL/GenBank/DDBJ whole genome shotgun (WGS) entry which is preliminary data.</text>
</comment>
<dbReference type="PANTHER" id="PTHR38096:SF1">
    <property type="entry name" value="ENTEROBACTIN SYNTHASE COMPONENT D"/>
    <property type="match status" value="1"/>
</dbReference>
<dbReference type="GO" id="GO:0016740">
    <property type="term" value="F:transferase activity"/>
    <property type="evidence" value="ECO:0007669"/>
    <property type="project" value="UniProtKB-KW"/>
</dbReference>
<dbReference type="InterPro" id="IPR041354">
    <property type="entry name" value="4PPT_N"/>
</dbReference>
<dbReference type="RefSeq" id="WP_168542363.1">
    <property type="nucleotide sequence ID" value="NZ_JAAWWP010000017.1"/>
</dbReference>
<keyword evidence="1 4" id="KW-0808">Transferase</keyword>
<keyword evidence="5" id="KW-1185">Reference proteome</keyword>
<gene>
    <name evidence="4" type="ORF">HFV08_24065</name>
</gene>
<dbReference type="PANTHER" id="PTHR38096">
    <property type="entry name" value="ENTEROBACTIN SYNTHASE COMPONENT D"/>
    <property type="match status" value="1"/>
</dbReference>
<dbReference type="Pfam" id="PF17837">
    <property type="entry name" value="4PPT_N"/>
    <property type="match status" value="1"/>
</dbReference>
<dbReference type="InterPro" id="IPR037143">
    <property type="entry name" value="4-PPantetheinyl_Trfase_dom_sf"/>
</dbReference>
<evidence type="ECO:0000313" key="5">
    <source>
        <dbReference type="Proteomes" id="UP000772196"/>
    </source>
</evidence>
<evidence type="ECO:0000259" key="2">
    <source>
        <dbReference type="Pfam" id="PF01648"/>
    </source>
</evidence>
<name>A0ABX1H7C5_9ACTN</name>